<dbReference type="Gene3D" id="3.10.450.50">
    <property type="match status" value="1"/>
</dbReference>
<dbReference type="PANTHER" id="PTHR43096:SF10">
    <property type="entry name" value="CHAPERONE PROTEIN DNAJ A6, CHLOROPLASTIC"/>
    <property type="match status" value="1"/>
</dbReference>
<feature type="repeat" description="TPR" evidence="2">
    <location>
        <begin position="102"/>
        <end position="135"/>
    </location>
</feature>
<dbReference type="Pfam" id="PF02810">
    <property type="entry name" value="SEC-C"/>
    <property type="match status" value="1"/>
</dbReference>
<feature type="repeat" description="TPR" evidence="2">
    <location>
        <begin position="136"/>
        <end position="169"/>
    </location>
</feature>
<dbReference type="RefSeq" id="WP_125003391.1">
    <property type="nucleotide sequence ID" value="NZ_BHYK01000019.1"/>
</dbReference>
<dbReference type="PANTHER" id="PTHR43096">
    <property type="entry name" value="DNAJ HOMOLOG 1, MITOCHONDRIAL-RELATED"/>
    <property type="match status" value="1"/>
</dbReference>
<dbReference type="InterPro" id="IPR036869">
    <property type="entry name" value="J_dom_sf"/>
</dbReference>
<dbReference type="GO" id="GO:0005737">
    <property type="term" value="C:cytoplasm"/>
    <property type="evidence" value="ECO:0007669"/>
    <property type="project" value="TreeGrafter"/>
</dbReference>
<comment type="caution">
    <text evidence="4">The sequence shown here is derived from an EMBL/GenBank/DDBJ whole genome shotgun (WGS) entry which is preliminary data.</text>
</comment>
<dbReference type="SMART" id="SM00028">
    <property type="entry name" value="TPR"/>
    <property type="match status" value="3"/>
</dbReference>
<dbReference type="GO" id="GO:0006260">
    <property type="term" value="P:DNA replication"/>
    <property type="evidence" value="ECO:0007669"/>
    <property type="project" value="UniProtKB-KW"/>
</dbReference>
<evidence type="ECO:0000313" key="5">
    <source>
        <dbReference type="Proteomes" id="UP000287872"/>
    </source>
</evidence>
<keyword evidence="2" id="KW-0802">TPR repeat</keyword>
<dbReference type="SUPFAM" id="SSF103642">
    <property type="entry name" value="Sec-C motif"/>
    <property type="match status" value="1"/>
</dbReference>
<evidence type="ECO:0000256" key="2">
    <source>
        <dbReference type="PROSITE-ProRule" id="PRU00339"/>
    </source>
</evidence>
<dbReference type="PROSITE" id="PS50076">
    <property type="entry name" value="DNAJ_2"/>
    <property type="match status" value="1"/>
</dbReference>
<dbReference type="SUPFAM" id="SSF48452">
    <property type="entry name" value="TPR-like"/>
    <property type="match status" value="1"/>
</dbReference>
<dbReference type="AlphaFoldDB" id="A0A401UPQ7"/>
<dbReference type="Pfam" id="PF14559">
    <property type="entry name" value="TPR_19"/>
    <property type="match status" value="1"/>
</dbReference>
<dbReference type="InterPro" id="IPR004027">
    <property type="entry name" value="SEC_C_motif"/>
</dbReference>
<dbReference type="Gene3D" id="1.25.40.10">
    <property type="entry name" value="Tetratricopeptide repeat domain"/>
    <property type="match status" value="1"/>
</dbReference>
<dbReference type="InterPro" id="IPR019734">
    <property type="entry name" value="TPR_rpt"/>
</dbReference>
<dbReference type="OrthoDB" id="129696at2"/>
<evidence type="ECO:0000256" key="1">
    <source>
        <dbReference type="ARBA" id="ARBA00022705"/>
    </source>
</evidence>
<accession>A0A401UPQ7</accession>
<evidence type="ECO:0000259" key="3">
    <source>
        <dbReference type="PROSITE" id="PS50076"/>
    </source>
</evidence>
<dbReference type="GO" id="GO:0042026">
    <property type="term" value="P:protein refolding"/>
    <property type="evidence" value="ECO:0007669"/>
    <property type="project" value="TreeGrafter"/>
</dbReference>
<organism evidence="4 5">
    <name type="scientific">Clostridium tagluense</name>
    <dbReference type="NCBI Taxonomy" id="360422"/>
    <lineage>
        <taxon>Bacteria</taxon>
        <taxon>Bacillati</taxon>
        <taxon>Bacillota</taxon>
        <taxon>Clostridia</taxon>
        <taxon>Eubacteriales</taxon>
        <taxon>Clostridiaceae</taxon>
        <taxon>Clostridium</taxon>
    </lineage>
</organism>
<dbReference type="InterPro" id="IPR001623">
    <property type="entry name" value="DnaJ_domain"/>
</dbReference>
<dbReference type="PROSITE" id="PS50005">
    <property type="entry name" value="TPR"/>
    <property type="match status" value="2"/>
</dbReference>
<feature type="domain" description="J" evidence="3">
    <location>
        <begin position="3"/>
        <end position="62"/>
    </location>
</feature>
<dbReference type="Proteomes" id="UP000287872">
    <property type="component" value="Unassembled WGS sequence"/>
</dbReference>
<dbReference type="PROSITE" id="PS00636">
    <property type="entry name" value="DNAJ_1"/>
    <property type="match status" value="1"/>
</dbReference>
<gene>
    <name evidence="4" type="ORF">Ctaglu_31300</name>
</gene>
<dbReference type="EMBL" id="BHYK01000019">
    <property type="protein sequence ID" value="GCD11507.1"/>
    <property type="molecule type" value="Genomic_DNA"/>
</dbReference>
<dbReference type="InterPro" id="IPR011990">
    <property type="entry name" value="TPR-like_helical_dom_sf"/>
</dbReference>
<dbReference type="SUPFAM" id="SSF46565">
    <property type="entry name" value="Chaperone J-domain"/>
    <property type="match status" value="1"/>
</dbReference>
<sequence length="453" mass="52545">MKDYDKILDSSSDTPANEIKKAYFKMARKYLPDRCPNEFMKIGRAYETLSNEKTKKEYDILASMSNKIPMDFQRAKKFLEENEIPKAISILEDILIREPELLIPKSLLGEVYITNGNSGKAIKIYEDLVKKEPNNAGFRGSLAYAYIQRKYNKKAIKAFEKAIKQDEENISLWFGLSEAYIQSDLPREAKKTLNKTIEIGSSKEMDITSLYFKIIFIDVETDSQEEMMEDLEKLINVAMQNDELRENVAWDLVEVSKLIIGSGLTTEAIVVAETALRLRPGDKSILTLKDEFSEFEKIQVPFEAFSEDDRFHEDIITLIAMEVVPIDAMDMKKEEHKEYKTMIETSLLIECEKYVSDIKRIKKYYPELYKVKEEFFEAILNSENSQKLLEKHEKEFNKMGFSNEMIDQYDLDGDSFDEDIEEPFVREEEKTGRNDPCPCGSGKKYKKCCGKNI</sequence>
<dbReference type="SMART" id="SM00271">
    <property type="entry name" value="DnaJ"/>
    <property type="match status" value="1"/>
</dbReference>
<reference evidence="4 5" key="1">
    <citation type="submission" date="2018-11" db="EMBL/GenBank/DDBJ databases">
        <title>Genome sequencing and assembly of Clostridium tagluense strain A121.</title>
        <authorList>
            <person name="Murakami T."/>
            <person name="Segawa T."/>
            <person name="Shcherbakova V.A."/>
            <person name="Mori H."/>
            <person name="Yoshimura Y."/>
        </authorList>
    </citation>
    <scope>NUCLEOTIDE SEQUENCE [LARGE SCALE GENOMIC DNA]</scope>
    <source>
        <strain evidence="4 5">A121</strain>
    </source>
</reference>
<dbReference type="Gene3D" id="1.10.287.110">
    <property type="entry name" value="DnaJ domain"/>
    <property type="match status" value="1"/>
</dbReference>
<dbReference type="CDD" id="cd06257">
    <property type="entry name" value="DnaJ"/>
    <property type="match status" value="1"/>
</dbReference>
<proteinExistence type="predicted"/>
<dbReference type="GO" id="GO:0051082">
    <property type="term" value="F:unfolded protein binding"/>
    <property type="evidence" value="ECO:0007669"/>
    <property type="project" value="TreeGrafter"/>
</dbReference>
<protein>
    <recommendedName>
        <fullName evidence="3">J domain-containing protein</fullName>
    </recommendedName>
</protein>
<keyword evidence="1" id="KW-0235">DNA replication</keyword>
<dbReference type="Pfam" id="PF13181">
    <property type="entry name" value="TPR_8"/>
    <property type="match status" value="1"/>
</dbReference>
<keyword evidence="5" id="KW-1185">Reference proteome</keyword>
<evidence type="ECO:0000313" key="4">
    <source>
        <dbReference type="EMBL" id="GCD11507.1"/>
    </source>
</evidence>
<dbReference type="InterPro" id="IPR018253">
    <property type="entry name" value="DnaJ_domain_CS"/>
</dbReference>
<dbReference type="Pfam" id="PF00226">
    <property type="entry name" value="DnaJ"/>
    <property type="match status" value="1"/>
</dbReference>
<name>A0A401UPQ7_9CLOT</name>